<feature type="active site" description="Proton acceptor" evidence="6">
    <location>
        <position position="239"/>
    </location>
</feature>
<evidence type="ECO:0000256" key="6">
    <source>
        <dbReference type="HAMAP-Rule" id="MF_00966"/>
    </source>
</evidence>
<dbReference type="Gene3D" id="3.40.50.720">
    <property type="entry name" value="NAD(P)-binding Rossmann-like Domain"/>
    <property type="match status" value="1"/>
</dbReference>
<dbReference type="GO" id="GO:0005829">
    <property type="term" value="C:cytosol"/>
    <property type="evidence" value="ECO:0007669"/>
    <property type="project" value="TreeGrafter"/>
</dbReference>
<comment type="function">
    <text evidence="6">Catalyzes the oxidation of glucose 6-phosphate to 6-phosphogluconolactone.</text>
</comment>
<dbReference type="Proteomes" id="UP000185663">
    <property type="component" value="Chromosome I"/>
</dbReference>
<dbReference type="GO" id="GO:0006006">
    <property type="term" value="P:glucose metabolic process"/>
    <property type="evidence" value="ECO:0007669"/>
    <property type="project" value="UniProtKB-KW"/>
</dbReference>
<feature type="binding site" evidence="6">
    <location>
        <position position="181"/>
    </location>
    <ligand>
        <name>substrate</name>
    </ligand>
</feature>
<feature type="binding site" evidence="6">
    <location>
        <position position="215"/>
    </location>
    <ligand>
        <name>substrate</name>
    </ligand>
</feature>
<feature type="binding site" evidence="6">
    <location>
        <position position="147"/>
    </location>
    <ligand>
        <name>NADP(+)</name>
        <dbReference type="ChEBI" id="CHEBI:58349"/>
    </ligand>
</feature>
<dbReference type="Pfam" id="PF00479">
    <property type="entry name" value="G6PD_N"/>
    <property type="match status" value="1"/>
</dbReference>
<feature type="domain" description="Glucose-6-phosphate dehydrogenase C-terminal" evidence="8">
    <location>
        <begin position="189"/>
        <end position="463"/>
    </location>
</feature>
<evidence type="ECO:0000256" key="2">
    <source>
        <dbReference type="ARBA" id="ARBA00022526"/>
    </source>
</evidence>
<dbReference type="InterPro" id="IPR022675">
    <property type="entry name" value="G6P_DH_C"/>
</dbReference>
<dbReference type="UniPathway" id="UPA00115">
    <property type="reaction ID" value="UER00408"/>
</dbReference>
<dbReference type="STRING" id="545619.SAMN04489860_0569"/>
<evidence type="ECO:0000259" key="8">
    <source>
        <dbReference type="Pfam" id="PF02781"/>
    </source>
</evidence>
<accession>A0A1H1NLY8</accession>
<dbReference type="SUPFAM" id="SSF51735">
    <property type="entry name" value="NAD(P)-binding Rossmann-fold domains"/>
    <property type="match status" value="1"/>
</dbReference>
<dbReference type="PRINTS" id="PR00079">
    <property type="entry name" value="G6PDHDRGNASE"/>
</dbReference>
<evidence type="ECO:0000259" key="7">
    <source>
        <dbReference type="Pfam" id="PF00479"/>
    </source>
</evidence>
<dbReference type="HAMAP" id="MF_00966">
    <property type="entry name" value="G6PD"/>
    <property type="match status" value="1"/>
</dbReference>
<keyword evidence="5 6" id="KW-0119">Carbohydrate metabolism</keyword>
<dbReference type="RefSeq" id="WP_083371508.1">
    <property type="nucleotide sequence ID" value="NZ_LT629776.1"/>
</dbReference>
<feature type="binding site" evidence="6">
    <location>
        <position position="326"/>
    </location>
    <ligand>
        <name>substrate</name>
    </ligand>
</feature>
<evidence type="ECO:0000313" key="9">
    <source>
        <dbReference type="EMBL" id="SDS00002.1"/>
    </source>
</evidence>
<keyword evidence="4 6" id="KW-0560">Oxidoreductase</keyword>
<dbReference type="OrthoDB" id="9802739at2"/>
<comment type="catalytic activity">
    <reaction evidence="6">
        <text>D-glucose 6-phosphate + NADP(+) = 6-phospho-D-glucono-1,5-lactone + NADPH + H(+)</text>
        <dbReference type="Rhea" id="RHEA:15841"/>
        <dbReference type="ChEBI" id="CHEBI:15378"/>
        <dbReference type="ChEBI" id="CHEBI:57783"/>
        <dbReference type="ChEBI" id="CHEBI:57955"/>
        <dbReference type="ChEBI" id="CHEBI:58349"/>
        <dbReference type="ChEBI" id="CHEBI:61548"/>
        <dbReference type="EC" id="1.1.1.49"/>
    </reaction>
</comment>
<proteinExistence type="inferred from homology"/>
<dbReference type="AlphaFoldDB" id="A0A1H1NLY8"/>
<gene>
    <name evidence="6" type="primary">zwf</name>
    <name evidence="9" type="ORF">SAMN04489860_0569</name>
</gene>
<feature type="binding site" evidence="6">
    <location>
        <begin position="91"/>
        <end position="92"/>
    </location>
    <ligand>
        <name>NADP(+)</name>
        <dbReference type="ChEBI" id="CHEBI:58349"/>
    </ligand>
</feature>
<name>A0A1H1NLY8_9CELL</name>
<feature type="domain" description="Glucose-6-phosphate dehydrogenase NAD-binding" evidence="7">
    <location>
        <begin position="14"/>
        <end position="186"/>
    </location>
</feature>
<dbReference type="PIRSF" id="PIRSF000110">
    <property type="entry name" value="G6PD"/>
    <property type="match status" value="1"/>
</dbReference>
<dbReference type="PANTHER" id="PTHR23429:SF0">
    <property type="entry name" value="GLUCOSE-6-PHOSPHATE 1-DEHYDROGENASE"/>
    <property type="match status" value="1"/>
</dbReference>
<reference evidence="9 10" key="1">
    <citation type="submission" date="2016-10" db="EMBL/GenBank/DDBJ databases">
        <authorList>
            <person name="de Groot N.N."/>
        </authorList>
    </citation>
    <scope>NUCLEOTIDE SEQUENCE [LARGE SCALE GENOMIC DNA]</scope>
    <source>
        <strain evidence="9 10">DSM 22126</strain>
    </source>
</reference>
<dbReference type="PANTHER" id="PTHR23429">
    <property type="entry name" value="GLUCOSE-6-PHOSPHATE 1-DEHYDROGENASE G6PD"/>
    <property type="match status" value="1"/>
</dbReference>
<sequence length="476" mass="52485">MTTTRDEPESLLLVLHGARGDLAARMVLPSMYLLYRRALLPDEWRIIGTGRAEMTDDEFIDHVHDALEKYSDEPLDSGWHDFAARLAYTTEVTEDAPWEQEQAIGDQTNKGALLVHYLAVPPSAFAPITRALAKHDLLTDARVVYEKPFGTSPESFTELDALVHEHLDEEQVFRIDHFLAKEGTQNLHVLRFANELFAHSWNRKHVAEVQIDVPETLDVAQRAEFYDATGASLDMLVTHLFQVASEVALETPDSLDVDALVAAREEVFRSFRELDPTDDVVLGQFTGYTDIDGVDDDSTTDTYVAARLWIDNERWQDVPFVLRTGKMLAGAAQRVTLVLRAPRGPMAGESTVRPNAISVSISGDGEIELSTTVKRPGPELELASGIARLSLDDVDPGASLPPYASAIHDVLDGDRRAFTTSATLTEAWRAFAPLLGPGRPAPEPYEPGSWGPAAADRLVGDEGWWVRGDGDTPHGD</sequence>
<dbReference type="InterPro" id="IPR001282">
    <property type="entry name" value="G6P_DH"/>
</dbReference>
<dbReference type="EC" id="1.1.1.49" evidence="6"/>
<dbReference type="eggNOG" id="COG0364">
    <property type="taxonomic scope" value="Bacteria"/>
</dbReference>
<feature type="binding site" evidence="6">
    <location>
        <position position="51"/>
    </location>
    <ligand>
        <name>NADP(+)</name>
        <dbReference type="ChEBI" id="CHEBI:58349"/>
    </ligand>
</feature>
<evidence type="ECO:0000256" key="4">
    <source>
        <dbReference type="ARBA" id="ARBA00023002"/>
    </source>
</evidence>
<evidence type="ECO:0000256" key="5">
    <source>
        <dbReference type="ARBA" id="ARBA00023277"/>
    </source>
</evidence>
<dbReference type="Pfam" id="PF02781">
    <property type="entry name" value="G6PD_C"/>
    <property type="match status" value="1"/>
</dbReference>
<dbReference type="Gene3D" id="3.30.360.10">
    <property type="entry name" value="Dihydrodipicolinate Reductase, domain 2"/>
    <property type="match status" value="1"/>
</dbReference>
<organism evidence="9 10">
    <name type="scientific">Paraoerskovia marina</name>
    <dbReference type="NCBI Taxonomy" id="545619"/>
    <lineage>
        <taxon>Bacteria</taxon>
        <taxon>Bacillati</taxon>
        <taxon>Actinomycetota</taxon>
        <taxon>Actinomycetes</taxon>
        <taxon>Micrococcales</taxon>
        <taxon>Cellulomonadaceae</taxon>
        <taxon>Paraoerskovia</taxon>
    </lineage>
</organism>
<keyword evidence="3 6" id="KW-0521">NADP</keyword>
<evidence type="ECO:0000313" key="10">
    <source>
        <dbReference type="Proteomes" id="UP000185663"/>
    </source>
</evidence>
<dbReference type="EMBL" id="LT629776">
    <property type="protein sequence ID" value="SDS00002.1"/>
    <property type="molecule type" value="Genomic_DNA"/>
</dbReference>
<dbReference type="GO" id="GO:0004345">
    <property type="term" value="F:glucose-6-phosphate dehydrogenase activity"/>
    <property type="evidence" value="ECO:0007669"/>
    <property type="project" value="UniProtKB-UniRule"/>
</dbReference>
<feature type="binding site" evidence="6">
    <location>
        <position position="177"/>
    </location>
    <ligand>
        <name>substrate</name>
    </ligand>
</feature>
<evidence type="ECO:0000256" key="1">
    <source>
        <dbReference type="ARBA" id="ARBA00004937"/>
    </source>
</evidence>
<dbReference type="InterPro" id="IPR022674">
    <property type="entry name" value="G6P_DH_NAD-bd"/>
</dbReference>
<dbReference type="GO" id="GO:0009051">
    <property type="term" value="P:pentose-phosphate shunt, oxidative branch"/>
    <property type="evidence" value="ECO:0007669"/>
    <property type="project" value="TreeGrafter"/>
</dbReference>
<keyword evidence="2 6" id="KW-0313">Glucose metabolism</keyword>
<feature type="binding site" evidence="6">
    <location>
        <position position="234"/>
    </location>
    <ligand>
        <name>substrate</name>
    </ligand>
</feature>
<evidence type="ECO:0000256" key="3">
    <source>
        <dbReference type="ARBA" id="ARBA00022857"/>
    </source>
</evidence>
<dbReference type="SUPFAM" id="SSF55347">
    <property type="entry name" value="Glyceraldehyde-3-phosphate dehydrogenase-like, C-terminal domain"/>
    <property type="match status" value="1"/>
</dbReference>
<comment type="pathway">
    <text evidence="1 6">Carbohydrate degradation; pentose phosphate pathway; D-ribulose 5-phosphate from D-glucose 6-phosphate (oxidative stage): step 1/3.</text>
</comment>
<comment type="similarity">
    <text evidence="6">Belongs to the glucose-6-phosphate dehydrogenase family.</text>
</comment>
<dbReference type="GO" id="GO:0050661">
    <property type="term" value="F:NADP binding"/>
    <property type="evidence" value="ECO:0007669"/>
    <property type="project" value="UniProtKB-UniRule"/>
</dbReference>
<dbReference type="InterPro" id="IPR036291">
    <property type="entry name" value="NAD(P)-bd_dom_sf"/>
</dbReference>
<comment type="caution">
    <text evidence="6">Lacks conserved residue(s) required for the propagation of feature annotation.</text>
</comment>
<keyword evidence="10" id="KW-1185">Reference proteome</keyword>
<protein>
    <recommendedName>
        <fullName evidence="6">Glucose-6-phosphate 1-dehydrogenase</fullName>
        <shortName evidence="6">G6PD</shortName>
        <ecNumber evidence="6">1.1.1.49</ecNumber>
    </recommendedName>
</protein>